<dbReference type="GO" id="GO:0006869">
    <property type="term" value="P:lipid transport"/>
    <property type="evidence" value="ECO:0007669"/>
    <property type="project" value="UniProtKB-UniRule"/>
</dbReference>
<feature type="compositionally biased region" description="Pro residues" evidence="3">
    <location>
        <begin position="1"/>
        <end position="19"/>
    </location>
</feature>
<dbReference type="Pfam" id="PF08700">
    <property type="entry name" value="VPS51_Exo84_N"/>
    <property type="match status" value="1"/>
</dbReference>
<reference evidence="4" key="1">
    <citation type="journal article" date="2018" name="Genome Biol. Evol.">
        <title>Genomics and development of Lentinus tigrinus, a white-rot wood-decaying mushroom with dimorphic fruiting bodies.</title>
        <authorList>
            <person name="Wu B."/>
            <person name="Xu Z."/>
            <person name="Knudson A."/>
            <person name="Carlson A."/>
            <person name="Chen N."/>
            <person name="Kovaka S."/>
            <person name="LaButti K."/>
            <person name="Lipzen A."/>
            <person name="Pennachio C."/>
            <person name="Riley R."/>
            <person name="Schakwitz W."/>
            <person name="Umezawa K."/>
            <person name="Ohm R.A."/>
            <person name="Grigoriev I.V."/>
            <person name="Nagy L.G."/>
            <person name="Gibbons J."/>
            <person name="Hibbett D."/>
        </authorList>
    </citation>
    <scope>NUCLEOTIDE SEQUENCE [LARGE SCALE GENOMIC DNA]</scope>
    <source>
        <strain evidence="4">ALCF2SS1-6</strain>
    </source>
</reference>
<evidence type="ECO:0000256" key="1">
    <source>
        <dbReference type="ARBA" id="ARBA00006080"/>
    </source>
</evidence>
<keyword evidence="2" id="KW-0445">Lipid transport</keyword>
<evidence type="ECO:0000313" key="4">
    <source>
        <dbReference type="EMBL" id="RPD59994.1"/>
    </source>
</evidence>
<comment type="subcellular location">
    <subcellularLocation>
        <location evidence="2">Golgi apparatus</location>
        <location evidence="2">trans-Golgi network</location>
    </subcellularLocation>
</comment>
<keyword evidence="2" id="KW-0653">Protein transport</keyword>
<dbReference type="GO" id="GO:0032456">
    <property type="term" value="P:endocytic recycling"/>
    <property type="evidence" value="ECO:0007669"/>
    <property type="project" value="TreeGrafter"/>
</dbReference>
<keyword evidence="2" id="KW-0813">Transport</keyword>
<dbReference type="GO" id="GO:0016020">
    <property type="term" value="C:membrane"/>
    <property type="evidence" value="ECO:0007669"/>
    <property type="project" value="TreeGrafter"/>
</dbReference>
<dbReference type="InterPro" id="IPR014812">
    <property type="entry name" value="Vps51"/>
</dbReference>
<comment type="function">
    <text evidence="2">Acts as component of the GARP complex that is involved in retrograde transport from early and late endosomes to the trans-Golgi network (TGN).</text>
</comment>
<dbReference type="GO" id="GO:0048193">
    <property type="term" value="P:Golgi vesicle transport"/>
    <property type="evidence" value="ECO:0007669"/>
    <property type="project" value="TreeGrafter"/>
</dbReference>
<comment type="similarity">
    <text evidence="1 2">Belongs to the VPS51 family.</text>
</comment>
<dbReference type="GO" id="GO:1990745">
    <property type="term" value="C:EARP complex"/>
    <property type="evidence" value="ECO:0007669"/>
    <property type="project" value="TreeGrafter"/>
</dbReference>
<sequence length="267" mass="27979">MSLTPASPPRTPRTPPYTPGTPHAPHTPLAPGSRNASIPRPPASPLRRPASQASLRSAAHPPQASSSASASVVATRRTSGHGLPGSAPGSTTALGLETGGAAGARHTNGSGTVPGTPQKVRARDLLRKHYGLGLGPPPPLGSGKSSHDPMDFDSPVFDARAYYEQLITTSSLPTLLKTENDLLTEMRQLDSERQSLVYNHHHELIAASDTIAAMKSRAENLDADLDLLRAAFSEISRLSAEIAVERQSPTDQHPPQLPPTPVSSAPS</sequence>
<organism evidence="4 5">
    <name type="scientific">Lentinus tigrinus ALCF2SS1-6</name>
    <dbReference type="NCBI Taxonomy" id="1328759"/>
    <lineage>
        <taxon>Eukaryota</taxon>
        <taxon>Fungi</taxon>
        <taxon>Dikarya</taxon>
        <taxon>Basidiomycota</taxon>
        <taxon>Agaricomycotina</taxon>
        <taxon>Agaricomycetes</taxon>
        <taxon>Polyporales</taxon>
        <taxon>Polyporaceae</taxon>
        <taxon>Lentinus</taxon>
    </lineage>
</organism>
<feature type="region of interest" description="Disordered" evidence="3">
    <location>
        <begin position="244"/>
        <end position="267"/>
    </location>
</feature>
<dbReference type="Proteomes" id="UP000313359">
    <property type="component" value="Unassembled WGS sequence"/>
</dbReference>
<dbReference type="GO" id="GO:0015031">
    <property type="term" value="P:protein transport"/>
    <property type="evidence" value="ECO:0007669"/>
    <property type="project" value="UniProtKB-UniRule"/>
</dbReference>
<protein>
    <recommendedName>
        <fullName evidence="2">Vacuolar protein sorting-associated protein 51 homolog</fullName>
    </recommendedName>
</protein>
<dbReference type="GO" id="GO:0000938">
    <property type="term" value="C:GARP complex"/>
    <property type="evidence" value="ECO:0007669"/>
    <property type="project" value="UniProtKB-UniRule"/>
</dbReference>
<dbReference type="GO" id="GO:0042147">
    <property type="term" value="P:retrograde transport, endosome to Golgi"/>
    <property type="evidence" value="ECO:0007669"/>
    <property type="project" value="UniProtKB-UniRule"/>
</dbReference>
<gene>
    <name evidence="4" type="ORF">L227DRAFT_103813</name>
</gene>
<feature type="compositionally biased region" description="Low complexity" evidence="3">
    <location>
        <begin position="45"/>
        <end position="74"/>
    </location>
</feature>
<dbReference type="STRING" id="1328759.A0A5C2SA44"/>
<dbReference type="GO" id="GO:0007030">
    <property type="term" value="P:Golgi organization"/>
    <property type="evidence" value="ECO:0007669"/>
    <property type="project" value="UniProtKB-UniRule"/>
</dbReference>
<keyword evidence="5" id="KW-1185">Reference proteome</keyword>
<evidence type="ECO:0000313" key="5">
    <source>
        <dbReference type="Proteomes" id="UP000313359"/>
    </source>
</evidence>
<name>A0A5C2SA44_9APHY</name>
<dbReference type="EMBL" id="ML122267">
    <property type="protein sequence ID" value="RPD59994.1"/>
    <property type="molecule type" value="Genomic_DNA"/>
</dbReference>
<evidence type="ECO:0000256" key="2">
    <source>
        <dbReference type="RuleBase" id="RU368010"/>
    </source>
</evidence>
<dbReference type="PANTHER" id="PTHR15954">
    <property type="entry name" value="VACUOLAR PROTEIN SORTING-ASSOCIATED PROTEIN 51 HOMOLOG"/>
    <property type="match status" value="1"/>
</dbReference>
<feature type="region of interest" description="Disordered" evidence="3">
    <location>
        <begin position="1"/>
        <end position="149"/>
    </location>
</feature>
<dbReference type="OrthoDB" id="203678at2759"/>
<dbReference type="GO" id="GO:0005829">
    <property type="term" value="C:cytosol"/>
    <property type="evidence" value="ECO:0007669"/>
    <property type="project" value="GOC"/>
</dbReference>
<evidence type="ECO:0000256" key="3">
    <source>
        <dbReference type="SAM" id="MobiDB-lite"/>
    </source>
</evidence>
<comment type="subunit">
    <text evidence="2">Component of the Golgi-associated retrograde protein (GARP) complex.</text>
</comment>
<proteinExistence type="inferred from homology"/>
<accession>A0A5C2SA44</accession>
<dbReference type="AlphaFoldDB" id="A0A5C2SA44"/>
<dbReference type="PANTHER" id="PTHR15954:SF4">
    <property type="entry name" value="VACUOLAR PROTEIN SORTING-ASSOCIATED PROTEIN 51 HOMOLOG"/>
    <property type="match status" value="1"/>
</dbReference>
<keyword evidence="2" id="KW-0333">Golgi apparatus</keyword>